<keyword evidence="3" id="KW-1185">Reference proteome</keyword>
<name>A0AAN9T8J9_9HEMI</name>
<sequence length="197" mass="22320">MLRFGYCQSVDDNNVTPAPNSTFARSILDSVVSCWSRKSTDEDSGSCLKSKLYKIGEQFLRHRLIDSFSDEERAELMQYQPVVMKMIRILEKDRQSSWLDTKISNQLRSLFDESVDDNEGRKKKNKGFGQIIVMSLVSGLAVMLPLVFKVIFLMAAKALIAGKLAIILSALSHFGKQSHHDHDSVHETSLRRQAIIQ</sequence>
<dbReference type="InterPro" id="IPR012464">
    <property type="entry name" value="DUF1676"/>
</dbReference>
<keyword evidence="1" id="KW-0812">Transmembrane</keyword>
<dbReference type="PANTHER" id="PTHR21879">
    <property type="entry name" value="FI03362P-RELATED-RELATED"/>
    <property type="match status" value="1"/>
</dbReference>
<dbReference type="Proteomes" id="UP001367676">
    <property type="component" value="Unassembled WGS sequence"/>
</dbReference>
<feature type="transmembrane region" description="Helical" evidence="1">
    <location>
        <begin position="127"/>
        <end position="144"/>
    </location>
</feature>
<comment type="caution">
    <text evidence="2">The sequence shown here is derived from an EMBL/GenBank/DDBJ whole genome shotgun (WGS) entry which is preliminary data.</text>
</comment>
<dbReference type="AlphaFoldDB" id="A0AAN9T8J9"/>
<keyword evidence="1" id="KW-0472">Membrane</keyword>
<organism evidence="2 3">
    <name type="scientific">Parthenolecanium corni</name>
    <dbReference type="NCBI Taxonomy" id="536013"/>
    <lineage>
        <taxon>Eukaryota</taxon>
        <taxon>Metazoa</taxon>
        <taxon>Ecdysozoa</taxon>
        <taxon>Arthropoda</taxon>
        <taxon>Hexapoda</taxon>
        <taxon>Insecta</taxon>
        <taxon>Pterygota</taxon>
        <taxon>Neoptera</taxon>
        <taxon>Paraneoptera</taxon>
        <taxon>Hemiptera</taxon>
        <taxon>Sternorrhyncha</taxon>
        <taxon>Coccoidea</taxon>
        <taxon>Coccidae</taxon>
        <taxon>Parthenolecanium</taxon>
    </lineage>
</organism>
<reference evidence="2 3" key="1">
    <citation type="submission" date="2024-03" db="EMBL/GenBank/DDBJ databases">
        <title>Adaptation during the transition from Ophiocordyceps entomopathogen to insect associate is accompanied by gene loss and intensified selection.</title>
        <authorList>
            <person name="Ward C.M."/>
            <person name="Onetto C.A."/>
            <person name="Borneman A.R."/>
        </authorList>
    </citation>
    <scope>NUCLEOTIDE SEQUENCE [LARGE SCALE GENOMIC DNA]</scope>
    <source>
        <strain evidence="2">AWRI1</strain>
        <tissue evidence="2">Single Adult Female</tissue>
    </source>
</reference>
<dbReference type="Pfam" id="PF07898">
    <property type="entry name" value="DUF1676"/>
    <property type="match status" value="1"/>
</dbReference>
<evidence type="ECO:0000313" key="3">
    <source>
        <dbReference type="Proteomes" id="UP001367676"/>
    </source>
</evidence>
<protein>
    <submittedName>
        <fullName evidence="2">Uncharacterized protein</fullName>
    </submittedName>
</protein>
<dbReference type="EMBL" id="JBBCAQ010000037">
    <property type="protein sequence ID" value="KAK7573873.1"/>
    <property type="molecule type" value="Genomic_DNA"/>
</dbReference>
<evidence type="ECO:0000256" key="1">
    <source>
        <dbReference type="SAM" id="Phobius"/>
    </source>
</evidence>
<dbReference type="GO" id="GO:0016020">
    <property type="term" value="C:membrane"/>
    <property type="evidence" value="ECO:0007669"/>
    <property type="project" value="TreeGrafter"/>
</dbReference>
<evidence type="ECO:0000313" key="2">
    <source>
        <dbReference type="EMBL" id="KAK7573873.1"/>
    </source>
</evidence>
<proteinExistence type="predicted"/>
<accession>A0AAN9T8J9</accession>
<keyword evidence="1" id="KW-1133">Transmembrane helix</keyword>
<gene>
    <name evidence="2" type="ORF">V9T40_011064</name>
</gene>